<sequence>MTAVDAQRIEQAVREILLAIGEDPTRPGLTDTPRRVAVAYADFFGGLATDPYSHLGDAVPVGMAEDGNPATSDTVIVRNIEFRSVCEHHLLPFVGTAHVAYVPGDRVVGLGRIPAVVDTLARRPQLQERLTEEIADALTTGLNPVGSLVVLEAQHRCVTTRGARQSQSSTVTLAARGSLRESGARAEIIALIRAPNGGRLGGVNL</sequence>
<organism evidence="8 9">
    <name type="scientific">Candidatus Lumbricidiphila eiseniae</name>
    <dbReference type="NCBI Taxonomy" id="1969409"/>
    <lineage>
        <taxon>Bacteria</taxon>
        <taxon>Bacillati</taxon>
        <taxon>Actinomycetota</taxon>
        <taxon>Actinomycetes</taxon>
        <taxon>Micrococcales</taxon>
        <taxon>Microbacteriaceae</taxon>
        <taxon>Candidatus Lumbricidiphila</taxon>
    </lineage>
</organism>
<dbReference type="GO" id="GO:0008270">
    <property type="term" value="F:zinc ion binding"/>
    <property type="evidence" value="ECO:0007669"/>
    <property type="project" value="UniProtKB-UniRule"/>
</dbReference>
<comment type="caution">
    <text evidence="8">The sequence shown here is derived from an EMBL/GenBank/DDBJ whole genome shotgun (WGS) entry which is preliminary data.</text>
</comment>
<dbReference type="FunFam" id="1.10.286.10:FF:000001">
    <property type="entry name" value="GTP cyclohydrolase 1"/>
    <property type="match status" value="1"/>
</dbReference>
<dbReference type="InterPro" id="IPR001474">
    <property type="entry name" value="GTP_CycHdrlase_I"/>
</dbReference>
<dbReference type="UniPathway" id="UPA00848">
    <property type="reaction ID" value="UER00151"/>
</dbReference>
<dbReference type="AlphaFoldDB" id="A0A2A6FQQ8"/>
<dbReference type="EC" id="3.5.4.16" evidence="6"/>
<evidence type="ECO:0000313" key="9">
    <source>
        <dbReference type="Proteomes" id="UP000219994"/>
    </source>
</evidence>
<keyword evidence="4 6" id="KW-0554">One-carbon metabolism</keyword>
<comment type="subunit">
    <text evidence="6">Homopolymer.</text>
</comment>
<feature type="binding site" evidence="6">
    <location>
        <position position="89"/>
    </location>
    <ligand>
        <name>Zn(2+)</name>
        <dbReference type="ChEBI" id="CHEBI:29105"/>
    </ligand>
</feature>
<dbReference type="PROSITE" id="PS00860">
    <property type="entry name" value="GTP_CYCLOHYDROL_1_2"/>
    <property type="match status" value="1"/>
</dbReference>
<dbReference type="PANTHER" id="PTHR11109:SF7">
    <property type="entry name" value="GTP CYCLOHYDROLASE 1"/>
    <property type="match status" value="1"/>
</dbReference>
<dbReference type="HAMAP" id="MF_00223">
    <property type="entry name" value="FolE"/>
    <property type="match status" value="1"/>
</dbReference>
<feature type="binding site" evidence="6">
    <location>
        <position position="157"/>
    </location>
    <ligand>
        <name>Zn(2+)</name>
        <dbReference type="ChEBI" id="CHEBI:29105"/>
    </ligand>
</feature>
<dbReference type="GO" id="GO:0005525">
    <property type="term" value="F:GTP binding"/>
    <property type="evidence" value="ECO:0007669"/>
    <property type="project" value="UniProtKB-KW"/>
</dbReference>
<dbReference type="GO" id="GO:0006729">
    <property type="term" value="P:tetrahydrobiopterin biosynthetic process"/>
    <property type="evidence" value="ECO:0007669"/>
    <property type="project" value="TreeGrafter"/>
</dbReference>
<comment type="pathway">
    <text evidence="2 6">Cofactor biosynthesis; 7,8-dihydroneopterin triphosphate biosynthesis; 7,8-dihydroneopterin triphosphate from GTP: step 1/1.</text>
</comment>
<dbReference type="NCBIfam" id="NF006825">
    <property type="entry name" value="PRK09347.1-2"/>
    <property type="match status" value="1"/>
</dbReference>
<dbReference type="FunFam" id="3.30.1130.10:FF:000001">
    <property type="entry name" value="GTP cyclohydrolase 1"/>
    <property type="match status" value="1"/>
</dbReference>
<evidence type="ECO:0000313" key="8">
    <source>
        <dbReference type="EMBL" id="PDQ35212.1"/>
    </source>
</evidence>
<keyword evidence="6" id="KW-0547">Nucleotide-binding</keyword>
<dbReference type="InterPro" id="IPR043133">
    <property type="entry name" value="GTP-CH-I_C/QueF"/>
</dbReference>
<dbReference type="Gene3D" id="1.10.286.10">
    <property type="match status" value="1"/>
</dbReference>
<evidence type="ECO:0000259" key="7">
    <source>
        <dbReference type="Pfam" id="PF01227"/>
    </source>
</evidence>
<feature type="domain" description="GTP cyclohydrolase I" evidence="7">
    <location>
        <begin position="9"/>
        <end position="192"/>
    </location>
</feature>
<keyword evidence="6" id="KW-0342">GTP-binding</keyword>
<comment type="similarity">
    <text evidence="3 6">Belongs to the GTP cyclohydrolase I family.</text>
</comment>
<dbReference type="InterPro" id="IPR018234">
    <property type="entry name" value="GTP_CycHdrlase_I_CS"/>
</dbReference>
<reference evidence="9" key="1">
    <citation type="submission" date="2017-03" db="EMBL/GenBank/DDBJ databases">
        <authorList>
            <person name="Lund M.B."/>
        </authorList>
    </citation>
    <scope>NUCLEOTIDE SEQUENCE [LARGE SCALE GENOMIC DNA]</scope>
</reference>
<evidence type="ECO:0000256" key="2">
    <source>
        <dbReference type="ARBA" id="ARBA00005080"/>
    </source>
</evidence>
<gene>
    <name evidence="6" type="primary">folE</name>
    <name evidence="8" type="ORF">B5766_07110</name>
</gene>
<dbReference type="PANTHER" id="PTHR11109">
    <property type="entry name" value="GTP CYCLOHYDROLASE I"/>
    <property type="match status" value="1"/>
</dbReference>
<dbReference type="GO" id="GO:0005737">
    <property type="term" value="C:cytoplasm"/>
    <property type="evidence" value="ECO:0007669"/>
    <property type="project" value="TreeGrafter"/>
</dbReference>
<keyword evidence="6" id="KW-0479">Metal-binding</keyword>
<dbReference type="GO" id="GO:0046654">
    <property type="term" value="P:tetrahydrofolate biosynthetic process"/>
    <property type="evidence" value="ECO:0007669"/>
    <property type="project" value="UniProtKB-UniRule"/>
</dbReference>
<dbReference type="InterPro" id="IPR043134">
    <property type="entry name" value="GTP-CH-I_N"/>
</dbReference>
<dbReference type="InterPro" id="IPR020602">
    <property type="entry name" value="GTP_CycHdrlase_I_dom"/>
</dbReference>
<dbReference type="GO" id="GO:0006730">
    <property type="term" value="P:one-carbon metabolic process"/>
    <property type="evidence" value="ECO:0007669"/>
    <property type="project" value="UniProtKB-UniRule"/>
</dbReference>
<dbReference type="SUPFAM" id="SSF55620">
    <property type="entry name" value="Tetrahydrobiopterin biosynthesis enzymes-like"/>
    <property type="match status" value="1"/>
</dbReference>
<dbReference type="PROSITE" id="PS00859">
    <property type="entry name" value="GTP_CYCLOHYDROL_1_1"/>
    <property type="match status" value="1"/>
</dbReference>
<dbReference type="Gene3D" id="3.30.1130.10">
    <property type="match status" value="1"/>
</dbReference>
<name>A0A2A6FQQ8_9MICO</name>
<evidence type="ECO:0000256" key="1">
    <source>
        <dbReference type="ARBA" id="ARBA00001052"/>
    </source>
</evidence>
<dbReference type="GO" id="GO:0003934">
    <property type="term" value="F:GTP cyclohydrolase I activity"/>
    <property type="evidence" value="ECO:0007669"/>
    <property type="project" value="UniProtKB-UniRule"/>
</dbReference>
<accession>A0A2A6FQQ8</accession>
<evidence type="ECO:0000256" key="4">
    <source>
        <dbReference type="ARBA" id="ARBA00022563"/>
    </source>
</evidence>
<dbReference type="Pfam" id="PF01227">
    <property type="entry name" value="GTP_cyclohydroI"/>
    <property type="match status" value="1"/>
</dbReference>
<dbReference type="Proteomes" id="UP000219994">
    <property type="component" value="Unassembled WGS sequence"/>
</dbReference>
<evidence type="ECO:0000256" key="6">
    <source>
        <dbReference type="HAMAP-Rule" id="MF_00223"/>
    </source>
</evidence>
<evidence type="ECO:0000256" key="5">
    <source>
        <dbReference type="ARBA" id="ARBA00022801"/>
    </source>
</evidence>
<evidence type="ECO:0000256" key="3">
    <source>
        <dbReference type="ARBA" id="ARBA00008085"/>
    </source>
</evidence>
<comment type="catalytic activity">
    <reaction evidence="1 6">
        <text>GTP + H2O = 7,8-dihydroneopterin 3'-triphosphate + formate + H(+)</text>
        <dbReference type="Rhea" id="RHEA:17473"/>
        <dbReference type="ChEBI" id="CHEBI:15377"/>
        <dbReference type="ChEBI" id="CHEBI:15378"/>
        <dbReference type="ChEBI" id="CHEBI:15740"/>
        <dbReference type="ChEBI" id="CHEBI:37565"/>
        <dbReference type="ChEBI" id="CHEBI:58462"/>
        <dbReference type="EC" id="3.5.4.16"/>
    </reaction>
</comment>
<proteinExistence type="inferred from homology"/>
<keyword evidence="6" id="KW-0862">Zinc</keyword>
<dbReference type="NCBIfam" id="NF006826">
    <property type="entry name" value="PRK09347.1-3"/>
    <property type="match status" value="1"/>
</dbReference>
<protein>
    <recommendedName>
        <fullName evidence="6">GTP cyclohydrolase 1</fullName>
        <ecNumber evidence="6">3.5.4.16</ecNumber>
    </recommendedName>
    <alternativeName>
        <fullName evidence="6">GTP cyclohydrolase I</fullName>
        <shortName evidence="6">GTP-CH-I</shortName>
    </alternativeName>
</protein>
<dbReference type="EMBL" id="NAEP01000038">
    <property type="protein sequence ID" value="PDQ35212.1"/>
    <property type="molecule type" value="Genomic_DNA"/>
</dbReference>
<keyword evidence="5 6" id="KW-0378">Hydrolase</keyword>
<feature type="binding site" evidence="6">
    <location>
        <position position="86"/>
    </location>
    <ligand>
        <name>Zn(2+)</name>
        <dbReference type="ChEBI" id="CHEBI:29105"/>
    </ligand>
</feature>